<dbReference type="STRING" id="1236220.SAMN04488112_104169"/>
<protein>
    <submittedName>
        <fullName evidence="1">Uncharacterized protein</fullName>
    </submittedName>
</protein>
<sequence>MPVKRKVGRWAPVHPDTPAEKHCENEHGIYPKPLPLLSCREDGLIRSYDSATGRGKAGVNLKVVVASCPLVNSPRDRRVSPSFGKRPLVSDLPFIIKHLVGGRLIMGDHLSMSAGHRLREVKGLEAKRPKLTDS</sequence>
<dbReference type="Proteomes" id="UP000199387">
    <property type="component" value="Unassembled WGS sequence"/>
</dbReference>
<name>A0A1G6JSU5_9BACL</name>
<proteinExistence type="predicted"/>
<evidence type="ECO:0000313" key="2">
    <source>
        <dbReference type="Proteomes" id="UP000199387"/>
    </source>
</evidence>
<keyword evidence="2" id="KW-1185">Reference proteome</keyword>
<dbReference type="EMBL" id="FMZA01000004">
    <property type="protein sequence ID" value="SDC21802.1"/>
    <property type="molecule type" value="Genomic_DNA"/>
</dbReference>
<gene>
    <name evidence="1" type="ORF">SAMN04488112_104169</name>
</gene>
<accession>A0A1G6JSU5</accession>
<organism evidence="1 2">
    <name type="scientific">Melghirimyces thermohalophilus</name>
    <dbReference type="NCBI Taxonomy" id="1236220"/>
    <lineage>
        <taxon>Bacteria</taxon>
        <taxon>Bacillati</taxon>
        <taxon>Bacillota</taxon>
        <taxon>Bacilli</taxon>
        <taxon>Bacillales</taxon>
        <taxon>Thermoactinomycetaceae</taxon>
        <taxon>Melghirimyces</taxon>
    </lineage>
</organism>
<reference evidence="1 2" key="1">
    <citation type="submission" date="2016-10" db="EMBL/GenBank/DDBJ databases">
        <authorList>
            <person name="de Groot N.N."/>
        </authorList>
    </citation>
    <scope>NUCLEOTIDE SEQUENCE [LARGE SCALE GENOMIC DNA]</scope>
    <source>
        <strain evidence="1 2">DSM 45514</strain>
    </source>
</reference>
<evidence type="ECO:0000313" key="1">
    <source>
        <dbReference type="EMBL" id="SDC21802.1"/>
    </source>
</evidence>
<dbReference type="AlphaFoldDB" id="A0A1G6JSU5"/>